<evidence type="ECO:0000256" key="2">
    <source>
        <dbReference type="ARBA" id="ARBA00009592"/>
    </source>
</evidence>
<dbReference type="InterPro" id="IPR003591">
    <property type="entry name" value="Leu-rich_rpt_typical-subtyp"/>
</dbReference>
<organism evidence="14 15">
    <name type="scientific">Musa balbisiana</name>
    <name type="common">Banana</name>
    <dbReference type="NCBI Taxonomy" id="52838"/>
    <lineage>
        <taxon>Eukaryota</taxon>
        <taxon>Viridiplantae</taxon>
        <taxon>Streptophyta</taxon>
        <taxon>Embryophyta</taxon>
        <taxon>Tracheophyta</taxon>
        <taxon>Spermatophyta</taxon>
        <taxon>Magnoliopsida</taxon>
        <taxon>Liliopsida</taxon>
        <taxon>Zingiberales</taxon>
        <taxon>Musaceae</taxon>
        <taxon>Musa</taxon>
    </lineage>
</organism>
<evidence type="ECO:0000256" key="9">
    <source>
        <dbReference type="ARBA" id="ARBA00023136"/>
    </source>
</evidence>
<keyword evidence="8" id="KW-1133">Transmembrane helix</keyword>
<keyword evidence="9" id="KW-0472">Membrane</keyword>
<dbReference type="Pfam" id="PF23598">
    <property type="entry name" value="LRR_14"/>
    <property type="match status" value="1"/>
</dbReference>
<comment type="subcellular location">
    <subcellularLocation>
        <location evidence="1">Cell membrane</location>
        <topology evidence="1">Single-pass type I membrane protein</topology>
    </subcellularLocation>
</comment>
<dbReference type="GO" id="GO:0005886">
    <property type="term" value="C:plasma membrane"/>
    <property type="evidence" value="ECO:0007669"/>
    <property type="project" value="UniProtKB-SubCell"/>
</dbReference>
<dbReference type="Pfam" id="PF00560">
    <property type="entry name" value="LRR_1"/>
    <property type="match status" value="7"/>
</dbReference>
<comment type="similarity">
    <text evidence="2">Belongs to the RLP family.</text>
</comment>
<evidence type="ECO:0000256" key="4">
    <source>
        <dbReference type="ARBA" id="ARBA00022614"/>
    </source>
</evidence>
<evidence type="ECO:0000256" key="1">
    <source>
        <dbReference type="ARBA" id="ARBA00004251"/>
    </source>
</evidence>
<evidence type="ECO:0000313" key="15">
    <source>
        <dbReference type="Proteomes" id="UP000317650"/>
    </source>
</evidence>
<evidence type="ECO:0000259" key="13">
    <source>
        <dbReference type="Pfam" id="PF23598"/>
    </source>
</evidence>
<dbReference type="FunFam" id="3.80.10.10:FF:000095">
    <property type="entry name" value="LRR receptor-like serine/threonine-protein kinase GSO1"/>
    <property type="match status" value="1"/>
</dbReference>
<dbReference type="SUPFAM" id="SSF52047">
    <property type="entry name" value="RNI-like"/>
    <property type="match status" value="1"/>
</dbReference>
<evidence type="ECO:0000256" key="6">
    <source>
        <dbReference type="ARBA" id="ARBA00022729"/>
    </source>
</evidence>
<dbReference type="PANTHER" id="PTHR48063">
    <property type="entry name" value="LRR RECEPTOR-LIKE KINASE"/>
    <property type="match status" value="1"/>
</dbReference>
<dbReference type="InterPro" id="IPR013210">
    <property type="entry name" value="LRR_N_plant-typ"/>
</dbReference>
<feature type="chain" id="PRO_5020965693" evidence="11">
    <location>
        <begin position="31"/>
        <end position="943"/>
    </location>
</feature>
<protein>
    <submittedName>
        <fullName evidence="14">Uncharacterized protein</fullName>
    </submittedName>
</protein>
<dbReference type="SUPFAM" id="SSF52058">
    <property type="entry name" value="L domain-like"/>
    <property type="match status" value="3"/>
</dbReference>
<evidence type="ECO:0000256" key="3">
    <source>
        <dbReference type="ARBA" id="ARBA00022475"/>
    </source>
</evidence>
<evidence type="ECO:0000256" key="10">
    <source>
        <dbReference type="ARBA" id="ARBA00023180"/>
    </source>
</evidence>
<dbReference type="SMART" id="SM00369">
    <property type="entry name" value="LRR_TYP"/>
    <property type="match status" value="10"/>
</dbReference>
<sequence length="943" mass="104725">MCNPLLSSPYYVRVAAILLVFLFVNSPICPAGFTCQDNERQALLQFKIGLKDPGNRLSSWDVTTDCCLWKGVSCDNRTGHVIGLDLHNDHNEHQHRHQEQSVSDDRWALGGELSPCLLAIEHLTILDLSGNYFGNMLIPRFLGSFKQLATLRLSRAGFGGRIPHQLGKLLSLRQLDLSNNGHSLLLDDCWWLSNLTSLQHLDLSFVNFGIATNWLEALNALHSILKIRLSQCGLLDGIPSSFQHLNLTSLVTLDLSDNYSNSTLPTWLFDLKSLQNLFLRGNYFYGSIPASIGNMSSLTVLELSDRFSLRGSIPRALGNLCKLQQLDLTWSPLRQNLSDMKEIFSGCVKNSLTKLSLRGASLSGYLPEWIGDFRNLKILDLSMNSLSGKLPSSLGRLLSLQQLSLYGNELNGDVPETIGWLSELVILKLGLNSFEGGLSENFFANLTKLKNLGLSSMSLALNVRPDWKPLFRLEYINMSSCILGPQFPSWIKTQESLSSLHMYDVNISDSIPDWFWNFSSSLEFIDLSHNGIRGMLPDLSELADSKLTYVDLSCNLLEGTVPQFPKSISYLFLSNNSFSGLIPPGIHKKMPKLQYLFLSMNNLNGSIPLFPCNLEELIALDLSNNHLSGELPDCWKGSSYLQDLDFSQNEISGQIPISISHLTSLEHLILRGNRLSGGLPSSLDSCRAMVLLDLSYNQLSGEITWMDRSFSNLKFLNLRANMFSGNLPPLSQLNSLRILDLSRNNFSGNIPKSYGNLRAMSYSLNHMPSETATYSHVAMNLEIKGQYLRFSAPLNLVVAIDLSKNHLLGPIPEELTDLYGLEFLNLSGNNLTGHIPDKINLLTVLEALDLSSNNLSGAIPPSFGQLNFLSCMNLSYNNLSGRIPISGQLSTFESTSYAGNQGLCGIPLHECQDKGSIKDEAHLTSPEIWLHLSAELVMIMLLL</sequence>
<dbReference type="PRINTS" id="PR00019">
    <property type="entry name" value="LEURICHRPT"/>
</dbReference>
<dbReference type="Gene3D" id="3.80.10.10">
    <property type="entry name" value="Ribonuclease Inhibitor"/>
    <property type="match status" value="4"/>
</dbReference>
<dbReference type="InterPro" id="IPR055414">
    <property type="entry name" value="LRR_R13L4/SHOC2-like"/>
</dbReference>
<evidence type="ECO:0000256" key="5">
    <source>
        <dbReference type="ARBA" id="ARBA00022692"/>
    </source>
</evidence>
<keyword evidence="15" id="KW-1185">Reference proteome</keyword>
<evidence type="ECO:0000313" key="14">
    <source>
        <dbReference type="EMBL" id="THU73491.1"/>
    </source>
</evidence>
<evidence type="ECO:0000259" key="12">
    <source>
        <dbReference type="Pfam" id="PF08263"/>
    </source>
</evidence>
<dbReference type="InterPro" id="IPR032675">
    <property type="entry name" value="LRR_dom_sf"/>
</dbReference>
<dbReference type="EMBL" id="PYDT01000001">
    <property type="protein sequence ID" value="THU73491.1"/>
    <property type="molecule type" value="Genomic_DNA"/>
</dbReference>
<dbReference type="PANTHER" id="PTHR48063:SF112">
    <property type="entry name" value="RECEPTOR LIKE PROTEIN 30-LIKE"/>
    <property type="match status" value="1"/>
</dbReference>
<reference evidence="14 15" key="1">
    <citation type="journal article" date="2019" name="Nat. Plants">
        <title>Genome sequencing of Musa balbisiana reveals subgenome evolution and function divergence in polyploid bananas.</title>
        <authorList>
            <person name="Yao X."/>
        </authorList>
    </citation>
    <scope>NUCLEOTIDE SEQUENCE [LARGE SCALE GENOMIC DNA]</scope>
    <source>
        <strain evidence="15">cv. DH-PKW</strain>
        <tissue evidence="14">Leaves</tissue>
    </source>
</reference>
<dbReference type="Pfam" id="PF08263">
    <property type="entry name" value="LRRNT_2"/>
    <property type="match status" value="1"/>
</dbReference>
<keyword evidence="10" id="KW-0325">Glycoprotein</keyword>
<keyword evidence="6 11" id="KW-0732">Signal</keyword>
<dbReference type="FunFam" id="3.80.10.10:FF:000649">
    <property type="entry name" value="Leucine Rich Repeat family protein"/>
    <property type="match status" value="1"/>
</dbReference>
<keyword evidence="5" id="KW-0812">Transmembrane</keyword>
<dbReference type="STRING" id="52838.A0A4S8KE73"/>
<dbReference type="AlphaFoldDB" id="A0A4S8KE73"/>
<feature type="domain" description="Leucine-rich repeat-containing N-terminal plant-type" evidence="12">
    <location>
        <begin position="37"/>
        <end position="75"/>
    </location>
</feature>
<dbReference type="Pfam" id="PF13855">
    <property type="entry name" value="LRR_8"/>
    <property type="match status" value="1"/>
</dbReference>
<evidence type="ECO:0000256" key="11">
    <source>
        <dbReference type="SAM" id="SignalP"/>
    </source>
</evidence>
<dbReference type="InterPro" id="IPR046956">
    <property type="entry name" value="RLP23-like"/>
</dbReference>
<keyword evidence="7" id="KW-0677">Repeat</keyword>
<name>A0A4S8KE73_MUSBA</name>
<comment type="caution">
    <text evidence="14">The sequence shown here is derived from an EMBL/GenBank/DDBJ whole genome shotgun (WGS) entry which is preliminary data.</text>
</comment>
<keyword evidence="3" id="KW-1003">Cell membrane</keyword>
<keyword evidence="4" id="KW-0433">Leucine-rich repeat</keyword>
<dbReference type="Proteomes" id="UP000317650">
    <property type="component" value="Chromosome 4"/>
</dbReference>
<feature type="domain" description="Disease resistance R13L4/SHOC-2-like LRR" evidence="13">
    <location>
        <begin position="351"/>
        <end position="506"/>
    </location>
</feature>
<dbReference type="FunFam" id="3.80.10.10:FF:000383">
    <property type="entry name" value="Leucine-rich repeat receptor protein kinase EMS1"/>
    <property type="match status" value="1"/>
</dbReference>
<proteinExistence type="inferred from homology"/>
<accession>A0A4S8KE73</accession>
<evidence type="ECO:0000256" key="8">
    <source>
        <dbReference type="ARBA" id="ARBA00022989"/>
    </source>
</evidence>
<dbReference type="InterPro" id="IPR001611">
    <property type="entry name" value="Leu-rich_rpt"/>
</dbReference>
<dbReference type="FunFam" id="3.80.10.10:FF:000111">
    <property type="entry name" value="LRR receptor-like serine/threonine-protein kinase ERECTA"/>
    <property type="match status" value="1"/>
</dbReference>
<feature type="signal peptide" evidence="11">
    <location>
        <begin position="1"/>
        <end position="30"/>
    </location>
</feature>
<evidence type="ECO:0000256" key="7">
    <source>
        <dbReference type="ARBA" id="ARBA00022737"/>
    </source>
</evidence>
<gene>
    <name evidence="14" type="ORF">C4D60_Mb04t23410</name>
</gene>
<dbReference type="PROSITE" id="PS51450">
    <property type="entry name" value="LRR"/>
    <property type="match status" value="2"/>
</dbReference>